<dbReference type="InterPro" id="IPR001272">
    <property type="entry name" value="PEP_carboxykinase_ATP"/>
</dbReference>
<dbReference type="Pfam" id="PF01293">
    <property type="entry name" value="PEPCK_ATP"/>
    <property type="match status" value="1"/>
</dbReference>
<protein>
    <submittedName>
        <fullName evidence="3">Phosphoenolpyruvate carboxykinase (ATP)</fullName>
    </submittedName>
</protein>
<name>A0A9D2B651_9GAMM</name>
<evidence type="ECO:0000313" key="4">
    <source>
        <dbReference type="Proteomes" id="UP000824248"/>
    </source>
</evidence>
<reference evidence="3" key="2">
    <citation type="submission" date="2021-04" db="EMBL/GenBank/DDBJ databases">
        <authorList>
            <person name="Gilroy R."/>
        </authorList>
    </citation>
    <scope>NUCLEOTIDE SEQUENCE</scope>
    <source>
        <strain evidence="3">1193</strain>
    </source>
</reference>
<gene>
    <name evidence="3" type="ORF">H9854_06685</name>
</gene>
<dbReference type="EMBL" id="DXFC01000196">
    <property type="protein sequence ID" value="HIX61901.1"/>
    <property type="molecule type" value="Genomic_DNA"/>
</dbReference>
<proteinExistence type="predicted"/>
<dbReference type="GO" id="GO:0005524">
    <property type="term" value="F:ATP binding"/>
    <property type="evidence" value="ECO:0007669"/>
    <property type="project" value="InterPro"/>
</dbReference>
<evidence type="ECO:0000256" key="2">
    <source>
        <dbReference type="ARBA" id="ARBA00022793"/>
    </source>
</evidence>
<comment type="caution">
    <text evidence="3">The sequence shown here is derived from an EMBL/GenBank/DDBJ whole genome shotgun (WGS) entry which is preliminary data.</text>
</comment>
<accession>A0A9D2B651</accession>
<keyword evidence="2" id="KW-0456">Lyase</keyword>
<sequence length="81" mass="8622">MTTSQAAPQAHVNLSTAELIERAVARGEGHLAANGALVVNTGLRTGRSPKDRFIVDEPSTSGDIEWGSVNRPFDSDKFDAL</sequence>
<dbReference type="Gene3D" id="3.40.449.10">
    <property type="entry name" value="Phosphoenolpyruvate Carboxykinase, domain 1"/>
    <property type="match status" value="1"/>
</dbReference>
<dbReference type="InterPro" id="IPR008210">
    <property type="entry name" value="PEP_carboxykinase_N"/>
</dbReference>
<evidence type="ECO:0000256" key="1">
    <source>
        <dbReference type="ARBA" id="ARBA00022432"/>
    </source>
</evidence>
<reference evidence="3" key="1">
    <citation type="journal article" date="2021" name="PeerJ">
        <title>Extensive microbial diversity within the chicken gut microbiome revealed by metagenomics and culture.</title>
        <authorList>
            <person name="Gilroy R."/>
            <person name="Ravi A."/>
            <person name="Getino M."/>
            <person name="Pursley I."/>
            <person name="Horton D.L."/>
            <person name="Alikhan N.F."/>
            <person name="Baker D."/>
            <person name="Gharbi K."/>
            <person name="Hall N."/>
            <person name="Watson M."/>
            <person name="Adriaenssens E.M."/>
            <person name="Foster-Nyarko E."/>
            <person name="Jarju S."/>
            <person name="Secka A."/>
            <person name="Antonio M."/>
            <person name="Oren A."/>
            <person name="Chaudhuri R.R."/>
            <person name="La Ragione R."/>
            <person name="Hildebrand F."/>
            <person name="Pallen M.J."/>
        </authorList>
    </citation>
    <scope>NUCLEOTIDE SEQUENCE</scope>
    <source>
        <strain evidence="3">1193</strain>
    </source>
</reference>
<dbReference type="PANTHER" id="PTHR30031:SF0">
    <property type="entry name" value="PHOSPHOENOLPYRUVATE CARBOXYKINASE (ATP)"/>
    <property type="match status" value="1"/>
</dbReference>
<feature type="non-terminal residue" evidence="3">
    <location>
        <position position="81"/>
    </location>
</feature>
<keyword evidence="2" id="KW-0210">Decarboxylase</keyword>
<dbReference type="GO" id="GO:0006094">
    <property type="term" value="P:gluconeogenesis"/>
    <property type="evidence" value="ECO:0007669"/>
    <property type="project" value="UniProtKB-KW"/>
</dbReference>
<dbReference type="AlphaFoldDB" id="A0A9D2B651"/>
<dbReference type="GO" id="GO:0004612">
    <property type="term" value="F:phosphoenolpyruvate carboxykinase (ATP) activity"/>
    <property type="evidence" value="ECO:0007669"/>
    <property type="project" value="InterPro"/>
</dbReference>
<dbReference type="SUPFAM" id="SSF68923">
    <property type="entry name" value="PEP carboxykinase N-terminal domain"/>
    <property type="match status" value="1"/>
</dbReference>
<dbReference type="Proteomes" id="UP000824248">
    <property type="component" value="Unassembled WGS sequence"/>
</dbReference>
<evidence type="ECO:0000313" key="3">
    <source>
        <dbReference type="EMBL" id="HIX61901.1"/>
    </source>
</evidence>
<dbReference type="GO" id="GO:0005829">
    <property type="term" value="C:cytosol"/>
    <property type="evidence" value="ECO:0007669"/>
    <property type="project" value="TreeGrafter"/>
</dbReference>
<dbReference type="PANTHER" id="PTHR30031">
    <property type="entry name" value="PHOSPHOENOLPYRUVATE CARBOXYKINASE ATP"/>
    <property type="match status" value="1"/>
</dbReference>
<keyword evidence="1" id="KW-0312">Gluconeogenesis</keyword>
<organism evidence="3 4">
    <name type="scientific">Candidatus Halomonas stercoripullorum</name>
    <dbReference type="NCBI Taxonomy" id="2838617"/>
    <lineage>
        <taxon>Bacteria</taxon>
        <taxon>Pseudomonadati</taxon>
        <taxon>Pseudomonadota</taxon>
        <taxon>Gammaproteobacteria</taxon>
        <taxon>Oceanospirillales</taxon>
        <taxon>Halomonadaceae</taxon>
        <taxon>Halomonas</taxon>
    </lineage>
</organism>